<keyword evidence="4 8" id="KW-0418">Kinase</keyword>
<dbReference type="RefSeq" id="WP_160906196.1">
    <property type="nucleotide sequence ID" value="NZ_WVHS01000002.1"/>
</dbReference>
<evidence type="ECO:0000256" key="1">
    <source>
        <dbReference type="ARBA" id="ARBA00010688"/>
    </source>
</evidence>
<dbReference type="Pfam" id="PF00294">
    <property type="entry name" value="PfkB"/>
    <property type="match status" value="1"/>
</dbReference>
<dbReference type="GO" id="GO:0005829">
    <property type="term" value="C:cytosol"/>
    <property type="evidence" value="ECO:0007669"/>
    <property type="project" value="TreeGrafter"/>
</dbReference>
<evidence type="ECO:0000256" key="4">
    <source>
        <dbReference type="ARBA" id="ARBA00022777"/>
    </source>
</evidence>
<dbReference type="GO" id="GO:0005524">
    <property type="term" value="F:ATP binding"/>
    <property type="evidence" value="ECO:0007669"/>
    <property type="project" value="UniProtKB-KW"/>
</dbReference>
<dbReference type="CDD" id="cd01164">
    <property type="entry name" value="FruK_PfkB_like"/>
    <property type="match status" value="1"/>
</dbReference>
<evidence type="ECO:0000256" key="2">
    <source>
        <dbReference type="ARBA" id="ARBA00022679"/>
    </source>
</evidence>
<reference evidence="8 9" key="1">
    <citation type="submission" date="2019-11" db="EMBL/GenBank/DDBJ databases">
        <title>Pedobacter sp. HMF7056 Genome sequencing and assembly.</title>
        <authorList>
            <person name="Kang H."/>
            <person name="Kim H."/>
            <person name="Joh K."/>
        </authorList>
    </citation>
    <scope>NUCLEOTIDE SEQUENCE [LARGE SCALE GENOMIC DNA]</scope>
    <source>
        <strain evidence="8 9">HMF7056</strain>
    </source>
</reference>
<keyword evidence="2 6" id="KW-0808">Transferase</keyword>
<dbReference type="InterPro" id="IPR002173">
    <property type="entry name" value="Carboh/pur_kinase_PfkB_CS"/>
</dbReference>
<dbReference type="PIRSF" id="PIRSF000535">
    <property type="entry name" value="1PFK/6PFK/LacC"/>
    <property type="match status" value="1"/>
</dbReference>
<sequence>MKNIITLTLSPTIDKSTVVDKFIPEQKLSCAPPKFEPGGGGINVSRALKKLGTPSFALYPAGGVPGQLLQQLLDAEDVMNHGIATRNPSRENFIVVESATNQQFRFGMPAVELFPQEEDLILHTLKELSRGAGYVIASGGVPPGITPGFFAKLARICKAADARFVVDTSGDALEEAVNEGVYLLKPNLGELSHLLGKAELDNDSADDAARELIGKGKCEVVVVSMGAQGAYLVSALETKHVVAPVVKKQSTVGAGDSMVAGMIHALSNGSTLTQAVRMGVACGSAATMNPGTELFHPNDALRLYSRITDRG</sequence>
<evidence type="ECO:0000313" key="9">
    <source>
        <dbReference type="Proteomes" id="UP000451233"/>
    </source>
</evidence>
<dbReference type="InterPro" id="IPR017583">
    <property type="entry name" value="Tagatose/fructose_Pkinase"/>
</dbReference>
<evidence type="ECO:0000256" key="3">
    <source>
        <dbReference type="ARBA" id="ARBA00022741"/>
    </source>
</evidence>
<dbReference type="SUPFAM" id="SSF53613">
    <property type="entry name" value="Ribokinase-like"/>
    <property type="match status" value="1"/>
</dbReference>
<dbReference type="PANTHER" id="PTHR46566:SF2">
    <property type="entry name" value="ATP-DEPENDENT 6-PHOSPHOFRUCTOKINASE ISOZYME 2"/>
    <property type="match status" value="1"/>
</dbReference>
<evidence type="ECO:0000256" key="5">
    <source>
        <dbReference type="ARBA" id="ARBA00022840"/>
    </source>
</evidence>
<dbReference type="NCBIfam" id="TIGR03168">
    <property type="entry name" value="1-PFK"/>
    <property type="match status" value="1"/>
</dbReference>
<evidence type="ECO:0000259" key="7">
    <source>
        <dbReference type="Pfam" id="PF00294"/>
    </source>
</evidence>
<proteinExistence type="inferred from homology"/>
<name>A0A7K1XW31_9SPHI</name>
<dbReference type="FunFam" id="3.40.1190.20:FF:000001">
    <property type="entry name" value="Phosphofructokinase"/>
    <property type="match status" value="1"/>
</dbReference>
<dbReference type="PROSITE" id="PS00584">
    <property type="entry name" value="PFKB_KINASES_2"/>
    <property type="match status" value="1"/>
</dbReference>
<keyword evidence="3" id="KW-0547">Nucleotide-binding</keyword>
<evidence type="ECO:0000256" key="6">
    <source>
        <dbReference type="PIRNR" id="PIRNR000535"/>
    </source>
</evidence>
<dbReference type="PANTHER" id="PTHR46566">
    <property type="entry name" value="1-PHOSPHOFRUCTOKINASE-RELATED"/>
    <property type="match status" value="1"/>
</dbReference>
<dbReference type="InterPro" id="IPR011611">
    <property type="entry name" value="PfkB_dom"/>
</dbReference>
<dbReference type="Proteomes" id="UP000451233">
    <property type="component" value="Unassembled WGS sequence"/>
</dbReference>
<dbReference type="AlphaFoldDB" id="A0A7K1XW31"/>
<keyword evidence="9" id="KW-1185">Reference proteome</keyword>
<comment type="similarity">
    <text evidence="1">Belongs to the carbohydrate kinase PfkB family.</text>
</comment>
<dbReference type="Gene3D" id="3.40.1190.20">
    <property type="match status" value="1"/>
</dbReference>
<evidence type="ECO:0000313" key="8">
    <source>
        <dbReference type="EMBL" id="MXV15184.1"/>
    </source>
</evidence>
<dbReference type="PROSITE" id="PS00583">
    <property type="entry name" value="PFKB_KINASES_1"/>
    <property type="match status" value="1"/>
</dbReference>
<feature type="domain" description="Carbohydrate kinase PfkB" evidence="7">
    <location>
        <begin position="14"/>
        <end position="293"/>
    </location>
</feature>
<gene>
    <name evidence="8" type="ORF">GS398_07720</name>
</gene>
<keyword evidence="5" id="KW-0067">ATP-binding</keyword>
<protein>
    <submittedName>
        <fullName evidence="8">Hexose kinase</fullName>
        <ecNumber evidence="8">2.7.1.-</ecNumber>
    </submittedName>
</protein>
<dbReference type="EMBL" id="WVHS01000002">
    <property type="protein sequence ID" value="MXV15184.1"/>
    <property type="molecule type" value="Genomic_DNA"/>
</dbReference>
<comment type="caution">
    <text evidence="8">The sequence shown here is derived from an EMBL/GenBank/DDBJ whole genome shotgun (WGS) entry which is preliminary data.</text>
</comment>
<dbReference type="GO" id="GO:0003872">
    <property type="term" value="F:6-phosphofructokinase activity"/>
    <property type="evidence" value="ECO:0007669"/>
    <property type="project" value="TreeGrafter"/>
</dbReference>
<organism evidence="8 9">
    <name type="scientific">Hufsiella ginkgonis</name>
    <dbReference type="NCBI Taxonomy" id="2695274"/>
    <lineage>
        <taxon>Bacteria</taxon>
        <taxon>Pseudomonadati</taxon>
        <taxon>Bacteroidota</taxon>
        <taxon>Sphingobacteriia</taxon>
        <taxon>Sphingobacteriales</taxon>
        <taxon>Sphingobacteriaceae</taxon>
        <taxon>Hufsiella</taxon>
    </lineage>
</organism>
<accession>A0A7K1XW31</accession>
<dbReference type="EC" id="2.7.1.-" evidence="8"/>
<dbReference type="InterPro" id="IPR029056">
    <property type="entry name" value="Ribokinase-like"/>
</dbReference>